<dbReference type="Pfam" id="PF00586">
    <property type="entry name" value="AIRS"/>
    <property type="match status" value="1"/>
</dbReference>
<gene>
    <name evidence="4" type="ORF">HC235_07330</name>
</gene>
<dbReference type="Gene3D" id="3.30.1330.10">
    <property type="entry name" value="PurM-like, N-terminal domain"/>
    <property type="match status" value="1"/>
</dbReference>
<dbReference type="RefSeq" id="WP_011899669.1">
    <property type="nucleotide sequence ID" value="NZ_JAAVJF010000003.1"/>
</dbReference>
<evidence type="ECO:0000259" key="2">
    <source>
        <dbReference type="Pfam" id="PF00586"/>
    </source>
</evidence>
<name>A0A7L4PBC6_9CREN</name>
<accession>A0A7L4PBC6</accession>
<dbReference type="EMBL" id="JAAVJF010000003">
    <property type="protein sequence ID" value="NYR15747.1"/>
    <property type="molecule type" value="Genomic_DNA"/>
</dbReference>
<dbReference type="InterPro" id="IPR010918">
    <property type="entry name" value="PurM-like_C_dom"/>
</dbReference>
<evidence type="ECO:0000313" key="5">
    <source>
        <dbReference type="Proteomes" id="UP000554766"/>
    </source>
</evidence>
<dbReference type="PANTHER" id="PTHR30303:SF4">
    <property type="entry name" value="HYDROGENASE EXPRESSION_FORMATION PROTEIN HYPE"/>
    <property type="match status" value="1"/>
</dbReference>
<evidence type="ECO:0000313" key="4">
    <source>
        <dbReference type="EMBL" id="NYR15747.1"/>
    </source>
</evidence>
<dbReference type="InterPro" id="IPR016188">
    <property type="entry name" value="PurM-like_N"/>
</dbReference>
<dbReference type="InterPro" id="IPR036921">
    <property type="entry name" value="PurM-like_N_sf"/>
</dbReference>
<dbReference type="Gene3D" id="3.90.650.10">
    <property type="entry name" value="PurM-like C-terminal domain"/>
    <property type="match status" value="1"/>
</dbReference>
<dbReference type="AlphaFoldDB" id="A0A7L4PBC6"/>
<dbReference type="SUPFAM" id="SSF56042">
    <property type="entry name" value="PurM C-terminal domain-like"/>
    <property type="match status" value="1"/>
</dbReference>
<evidence type="ECO:0000256" key="1">
    <source>
        <dbReference type="ARBA" id="ARBA00006243"/>
    </source>
</evidence>
<protein>
    <submittedName>
        <fullName evidence="4">Hydrogenase assembly protein HupF</fullName>
    </submittedName>
</protein>
<sequence>MKPGKVHPSLLEKLVLTRRGAARGDVVVGPAIGEDAAVVDLGGKYLVAHTDPITGSVNLLGSLAVYVPTNDVAVRGVEPMWLSVALLLPPGASDDLLDAITRQMDMAARRLGVTIVGGHTEVTTAVTRPVAVVTAMGVGSRFVSTSGAKPGDVVVMTKSAGQETASILASDFAEEALRRGVPAEALERARGLIAEISVAREALALADLATSMHDPTEGGVANGLAEIAYASKVSIDVRRKDVVVYREVEALCRAFRIDPLETLSSGVLLATVPRGRLGEALERLQKLGVPHAVIGEVKPPSGYLVKIDDRRYNEPYVEDKLFALFQNRVDGRGLG</sequence>
<reference evidence="4 5" key="1">
    <citation type="journal article" date="2020" name="Nat. Commun.">
        <title>The structures of two archaeal type IV pili illuminate evolutionary relationships.</title>
        <authorList>
            <person name="Wang F."/>
            <person name="Baquero D.P."/>
            <person name="Su Z."/>
            <person name="Beltran L.C."/>
            <person name="Prangishvili D."/>
            <person name="Krupovic M."/>
            <person name="Egelman E.H."/>
        </authorList>
    </citation>
    <scope>NUCLEOTIDE SEQUENCE [LARGE SCALE GENOMIC DNA]</scope>
    <source>
        <strain evidence="4 5">2GA</strain>
    </source>
</reference>
<dbReference type="PIRSF" id="PIRSF005644">
    <property type="entry name" value="Hdrgns_mtr_HypE"/>
    <property type="match status" value="1"/>
</dbReference>
<dbReference type="GO" id="GO:0051604">
    <property type="term" value="P:protein maturation"/>
    <property type="evidence" value="ECO:0007669"/>
    <property type="project" value="TreeGrafter"/>
</dbReference>
<dbReference type="InterPro" id="IPR011854">
    <property type="entry name" value="HypE"/>
</dbReference>
<dbReference type="Pfam" id="PF02769">
    <property type="entry name" value="AIRS_C"/>
    <property type="match status" value="1"/>
</dbReference>
<dbReference type="GeneID" id="5056017"/>
<proteinExistence type="inferred from homology"/>
<dbReference type="Proteomes" id="UP000554766">
    <property type="component" value="Unassembled WGS sequence"/>
</dbReference>
<evidence type="ECO:0000259" key="3">
    <source>
        <dbReference type="Pfam" id="PF02769"/>
    </source>
</evidence>
<comment type="similarity">
    <text evidence="1">Belongs to the HypE family.</text>
</comment>
<comment type="caution">
    <text evidence="4">The sequence shown here is derived from an EMBL/GenBank/DDBJ whole genome shotgun (WGS) entry which is preliminary data.</text>
</comment>
<dbReference type="InterPro" id="IPR036676">
    <property type="entry name" value="PurM-like_C_sf"/>
</dbReference>
<feature type="domain" description="PurM-like C-terminal" evidence="3">
    <location>
        <begin position="149"/>
        <end position="299"/>
    </location>
</feature>
<feature type="domain" description="PurM-like N-terminal" evidence="2">
    <location>
        <begin position="33"/>
        <end position="138"/>
    </location>
</feature>
<dbReference type="SUPFAM" id="SSF55326">
    <property type="entry name" value="PurM N-terminal domain-like"/>
    <property type="match status" value="1"/>
</dbReference>
<dbReference type="CDD" id="cd06061">
    <property type="entry name" value="PurM-like1"/>
    <property type="match status" value="1"/>
</dbReference>
<keyword evidence="5" id="KW-1185">Reference proteome</keyword>
<organism evidence="4 5">
    <name type="scientific">Pyrobaculum arsenaticum</name>
    <dbReference type="NCBI Taxonomy" id="121277"/>
    <lineage>
        <taxon>Archaea</taxon>
        <taxon>Thermoproteota</taxon>
        <taxon>Thermoprotei</taxon>
        <taxon>Thermoproteales</taxon>
        <taxon>Thermoproteaceae</taxon>
        <taxon>Pyrobaculum</taxon>
    </lineage>
</organism>
<dbReference type="PANTHER" id="PTHR30303">
    <property type="entry name" value="HYDROGENASE ISOENZYMES FORMATION PROTEIN HYPE"/>
    <property type="match status" value="1"/>
</dbReference>
<dbReference type="OMA" id="HAMHDPT"/>